<keyword evidence="9" id="KW-1185">Reference proteome</keyword>
<dbReference type="VEuPathDB" id="VectorBase:AALB20_032604"/>
<dbReference type="InterPro" id="IPR028002">
    <property type="entry name" value="Myb_DNA-bind_5"/>
</dbReference>
<dbReference type="VEuPathDB" id="VectorBase:AALB004765"/>
<evidence type="ECO:0000256" key="4">
    <source>
        <dbReference type="ARBA" id="ARBA00023125"/>
    </source>
</evidence>
<dbReference type="EnsemblMetazoa" id="AALB004765-RA">
    <property type="protein sequence ID" value="AALB004765-PA"/>
    <property type="gene ID" value="AALB004765"/>
</dbReference>
<evidence type="ECO:0000256" key="6">
    <source>
        <dbReference type="ARBA" id="ARBA00025466"/>
    </source>
</evidence>
<accession>A0A182FE24</accession>
<dbReference type="AlphaFoldDB" id="A0A182FE24"/>
<comment type="function">
    <text evidence="6">Involved in transvection phenomena (= synapsis-dependent gene expression), where the synaptic pairing of chromosomes carrying genes with which zeste interacts influences the expression of these genes. Zeste binds to DNA and stimulates transcription from a nearby promoter.</text>
</comment>
<evidence type="ECO:0000256" key="5">
    <source>
        <dbReference type="ARBA" id="ARBA00023163"/>
    </source>
</evidence>
<dbReference type="RefSeq" id="XP_035793790.1">
    <property type="nucleotide sequence ID" value="XM_035937897.1"/>
</dbReference>
<evidence type="ECO:0000313" key="8">
    <source>
        <dbReference type="EnsemblMetazoa" id="AALB004765-PA"/>
    </source>
</evidence>
<feature type="domain" description="Myb/SANT-like DNA-binding" evidence="7">
    <location>
        <begin position="6"/>
        <end position="78"/>
    </location>
</feature>
<dbReference type="STRING" id="7167.A0A182FE24"/>
<protein>
    <recommendedName>
        <fullName evidence="2">Regulatory protein zeste</fullName>
    </recommendedName>
</protein>
<proteinExistence type="predicted"/>
<name>A0A182FE24_ANOAL</name>
<dbReference type="Proteomes" id="UP000069272">
    <property type="component" value="Chromosome 3L"/>
</dbReference>
<sequence length="252" mass="29153">MTSMKKTNSSQFERLVELMKRDVDLARGVYSVQHSKRDVKKKWNDIAVDLNFLGPPMRNGHEWQKVWIDTKGRVKKIMGENKANGKETHDKNKKIRHLTPLQQEIGVLLCLSQAASSPASSVESEEEIIDDVKPRSEVLDQLINGTGRFIEPVEAVTVDPFETNHTTHQPHDRSKTFDKRFALLKKQTTIQEDTLERLTNIQKNTFEIAKSLHQLVDVQVKRNQILEAELELKRRKLELKEKEQDRNVPKSD</sequence>
<evidence type="ECO:0000256" key="1">
    <source>
        <dbReference type="ARBA" id="ARBA00011764"/>
    </source>
</evidence>
<dbReference type="OrthoDB" id="7864550at2759"/>
<keyword evidence="4" id="KW-0238">DNA-binding</keyword>
<dbReference type="GeneID" id="118467413"/>
<evidence type="ECO:0000256" key="3">
    <source>
        <dbReference type="ARBA" id="ARBA00023015"/>
    </source>
</evidence>
<evidence type="ECO:0000313" key="9">
    <source>
        <dbReference type="Proteomes" id="UP000069272"/>
    </source>
</evidence>
<dbReference type="KEGG" id="aali:118467413"/>
<keyword evidence="5" id="KW-0804">Transcription</keyword>
<reference evidence="8 9" key="1">
    <citation type="journal article" date="2017" name="G3 (Bethesda)">
        <title>The Physical Genome Mapping of Anopheles albimanus Corrected Scaffold Misassemblies and Identified Interarm Rearrangements in Genus Anopheles.</title>
        <authorList>
            <person name="Artemov G.N."/>
            <person name="Peery A.N."/>
            <person name="Jiang X."/>
            <person name="Tu Z."/>
            <person name="Stegniy V.N."/>
            <person name="Sharakhova M.V."/>
            <person name="Sharakhov I.V."/>
        </authorList>
    </citation>
    <scope>NUCLEOTIDE SEQUENCE [LARGE SCALE GENOMIC DNA]</scope>
    <source>
        <strain evidence="8 9">ALBI9_A</strain>
    </source>
</reference>
<evidence type="ECO:0000256" key="2">
    <source>
        <dbReference type="ARBA" id="ARBA00016807"/>
    </source>
</evidence>
<dbReference type="GO" id="GO:0003677">
    <property type="term" value="F:DNA binding"/>
    <property type="evidence" value="ECO:0007669"/>
    <property type="project" value="UniProtKB-KW"/>
</dbReference>
<organism evidence="8 9">
    <name type="scientific">Anopheles albimanus</name>
    <name type="common">New world malaria mosquito</name>
    <dbReference type="NCBI Taxonomy" id="7167"/>
    <lineage>
        <taxon>Eukaryota</taxon>
        <taxon>Metazoa</taxon>
        <taxon>Ecdysozoa</taxon>
        <taxon>Arthropoda</taxon>
        <taxon>Hexapoda</taxon>
        <taxon>Insecta</taxon>
        <taxon>Pterygota</taxon>
        <taxon>Neoptera</taxon>
        <taxon>Endopterygota</taxon>
        <taxon>Diptera</taxon>
        <taxon>Nematocera</taxon>
        <taxon>Culicoidea</taxon>
        <taxon>Culicidae</taxon>
        <taxon>Anophelinae</taxon>
        <taxon>Anopheles</taxon>
    </lineage>
</organism>
<dbReference type="Pfam" id="PF13873">
    <property type="entry name" value="Myb_DNA-bind_5"/>
    <property type="match status" value="1"/>
</dbReference>
<comment type="subunit">
    <text evidence="1">Self-associates forming complexes of several hundred monomers.</text>
</comment>
<evidence type="ECO:0000259" key="7">
    <source>
        <dbReference type="Pfam" id="PF13873"/>
    </source>
</evidence>
<keyword evidence="3" id="KW-0805">Transcription regulation</keyword>
<reference evidence="8" key="2">
    <citation type="submission" date="2022-08" db="UniProtKB">
        <authorList>
            <consortium name="EnsemblMetazoa"/>
        </authorList>
    </citation>
    <scope>IDENTIFICATION</scope>
    <source>
        <strain evidence="8">STECLA/ALBI9_A</strain>
    </source>
</reference>